<dbReference type="InterPro" id="IPR011761">
    <property type="entry name" value="ATP-grasp"/>
</dbReference>
<keyword evidence="5 14" id="KW-0436">Ligase</keyword>
<evidence type="ECO:0000256" key="2">
    <source>
        <dbReference type="ARBA" id="ARBA00001946"/>
    </source>
</evidence>
<comment type="pathway">
    <text evidence="3 14">Purine metabolism; IMP biosynthesis via de novo pathway; N(1)-(5-phospho-D-ribosyl)glycinamide from 5-phospho-alpha-D-ribose 1-diphosphate: step 2/2.</text>
</comment>
<dbReference type="Pfam" id="PF02843">
    <property type="entry name" value="GARS_C"/>
    <property type="match status" value="1"/>
</dbReference>
<evidence type="ECO:0000256" key="14">
    <source>
        <dbReference type="HAMAP-Rule" id="MF_00138"/>
    </source>
</evidence>
<dbReference type="PANTHER" id="PTHR43472:SF1">
    <property type="entry name" value="PHOSPHORIBOSYLAMINE--GLYCINE LIGASE, CHLOROPLASTIC"/>
    <property type="match status" value="1"/>
</dbReference>
<organism evidence="17 18">
    <name type="scientific">Humidesulfovibrio mexicanus</name>
    <dbReference type="NCBI Taxonomy" id="147047"/>
    <lineage>
        <taxon>Bacteria</taxon>
        <taxon>Pseudomonadati</taxon>
        <taxon>Thermodesulfobacteriota</taxon>
        <taxon>Desulfovibrionia</taxon>
        <taxon>Desulfovibrionales</taxon>
        <taxon>Desulfovibrionaceae</taxon>
        <taxon>Humidesulfovibrio</taxon>
    </lineage>
</organism>
<dbReference type="GO" id="GO:0046872">
    <property type="term" value="F:metal ion binding"/>
    <property type="evidence" value="ECO:0007669"/>
    <property type="project" value="UniProtKB-KW"/>
</dbReference>
<sequence length="429" mass="44138">MKVLVIGSGGREHALCWKLSYNPGVDAVIAAPGNGGTAQVARNVAVKDSDIQGLMALAKAEGVGLVVAGPEAPLVAGIADACAAAGIPCFGPDAFAARLEGSKAFAKTVMREAGVPTAPFGVFADVGEARAYVRAHGAPLVVKADGLAAGKGVVVARTVDEALEALDDMMVKKSFGEAGAAVVVEDALQGEEASFLAFCDGEQFALLPSAQDHKAAWEGDTGPNTGGMGAYSPAPVLPQDKYAETAELCIRPILRRMAELGHPFKGVLYAGLMFTKDGPMVLEYNVRFGDPECQPLLMRLDGDLLQIMLACAEGRLAPDMVRVRQQTALCVVVAAPGYPGSYPKGMAIHGLAEADALPGVKVFQAGTAVKDGGIVTSGGRVLGVTALGDTLAEAKARAYEAVGKVGFEGAFFRRDIGDKGIARSRAKGV</sequence>
<dbReference type="FunFam" id="3.30.1490.20:FF:000006">
    <property type="entry name" value="phosphoribosylamine--glycine ligase, chloroplastic-like"/>
    <property type="match status" value="1"/>
</dbReference>
<dbReference type="NCBIfam" id="TIGR00877">
    <property type="entry name" value="purD"/>
    <property type="match status" value="1"/>
</dbReference>
<dbReference type="GO" id="GO:0009113">
    <property type="term" value="P:purine nucleobase biosynthetic process"/>
    <property type="evidence" value="ECO:0007669"/>
    <property type="project" value="InterPro"/>
</dbReference>
<dbReference type="InterPro" id="IPR016185">
    <property type="entry name" value="PreATP-grasp_dom_sf"/>
</dbReference>
<dbReference type="InterPro" id="IPR000115">
    <property type="entry name" value="PRibGlycinamide_synth"/>
</dbReference>
<dbReference type="SUPFAM" id="SSF56059">
    <property type="entry name" value="Glutathione synthetase ATP-binding domain-like"/>
    <property type="match status" value="1"/>
</dbReference>
<evidence type="ECO:0000313" key="17">
    <source>
        <dbReference type="EMBL" id="SNR90678.1"/>
    </source>
</evidence>
<dbReference type="Pfam" id="PF01071">
    <property type="entry name" value="GARS_A"/>
    <property type="match status" value="1"/>
</dbReference>
<evidence type="ECO:0000256" key="12">
    <source>
        <dbReference type="ARBA" id="ARBA00042242"/>
    </source>
</evidence>
<keyword evidence="9 15" id="KW-0067">ATP-binding</keyword>
<comment type="catalytic activity">
    <reaction evidence="14">
        <text>5-phospho-beta-D-ribosylamine + glycine + ATP = N(1)-(5-phospho-beta-D-ribosyl)glycinamide + ADP + phosphate + H(+)</text>
        <dbReference type="Rhea" id="RHEA:17453"/>
        <dbReference type="ChEBI" id="CHEBI:15378"/>
        <dbReference type="ChEBI" id="CHEBI:30616"/>
        <dbReference type="ChEBI" id="CHEBI:43474"/>
        <dbReference type="ChEBI" id="CHEBI:57305"/>
        <dbReference type="ChEBI" id="CHEBI:58681"/>
        <dbReference type="ChEBI" id="CHEBI:143788"/>
        <dbReference type="ChEBI" id="CHEBI:456216"/>
        <dbReference type="EC" id="6.3.4.13"/>
    </reaction>
</comment>
<dbReference type="InterPro" id="IPR020561">
    <property type="entry name" value="PRibGlycinamid_synth_ATP-grasp"/>
</dbReference>
<comment type="cofactor">
    <cofactor evidence="1">
        <name>Mn(2+)</name>
        <dbReference type="ChEBI" id="CHEBI:29035"/>
    </cofactor>
</comment>
<dbReference type="InterPro" id="IPR011054">
    <property type="entry name" value="Rudment_hybrid_motif"/>
</dbReference>
<proteinExistence type="inferred from homology"/>
<feature type="domain" description="ATP-grasp" evidence="16">
    <location>
        <begin position="107"/>
        <end position="313"/>
    </location>
</feature>
<evidence type="ECO:0000256" key="8">
    <source>
        <dbReference type="ARBA" id="ARBA00022755"/>
    </source>
</evidence>
<evidence type="ECO:0000256" key="13">
    <source>
        <dbReference type="ARBA" id="ARBA00042864"/>
    </source>
</evidence>
<dbReference type="GO" id="GO:0005524">
    <property type="term" value="F:ATP binding"/>
    <property type="evidence" value="ECO:0007669"/>
    <property type="project" value="UniProtKB-UniRule"/>
</dbReference>
<evidence type="ECO:0000256" key="5">
    <source>
        <dbReference type="ARBA" id="ARBA00022598"/>
    </source>
</evidence>
<dbReference type="Gene3D" id="3.30.1490.20">
    <property type="entry name" value="ATP-grasp fold, A domain"/>
    <property type="match status" value="1"/>
</dbReference>
<evidence type="ECO:0000256" key="10">
    <source>
        <dbReference type="ARBA" id="ARBA00023211"/>
    </source>
</evidence>
<keyword evidence="6" id="KW-0479">Metal-binding</keyword>
<dbReference type="OrthoDB" id="9807240at2"/>
<dbReference type="InterPro" id="IPR020559">
    <property type="entry name" value="PRibGlycinamide_synth_CS"/>
</dbReference>
<evidence type="ECO:0000313" key="18">
    <source>
        <dbReference type="Proteomes" id="UP000198324"/>
    </source>
</evidence>
<keyword evidence="8 14" id="KW-0658">Purine biosynthesis</keyword>
<dbReference type="GO" id="GO:0006189">
    <property type="term" value="P:'de novo' IMP biosynthetic process"/>
    <property type="evidence" value="ECO:0007669"/>
    <property type="project" value="UniProtKB-UniRule"/>
</dbReference>
<dbReference type="FunFam" id="3.90.600.10:FF:000001">
    <property type="entry name" value="Trifunctional purine biosynthetic protein adenosine-3"/>
    <property type="match status" value="1"/>
</dbReference>
<evidence type="ECO:0000256" key="9">
    <source>
        <dbReference type="ARBA" id="ARBA00022840"/>
    </source>
</evidence>
<evidence type="ECO:0000259" key="16">
    <source>
        <dbReference type="PROSITE" id="PS50975"/>
    </source>
</evidence>
<evidence type="ECO:0000256" key="7">
    <source>
        <dbReference type="ARBA" id="ARBA00022741"/>
    </source>
</evidence>
<protein>
    <recommendedName>
        <fullName evidence="4 14">Phosphoribosylamine--glycine ligase</fullName>
        <ecNumber evidence="4 14">6.3.4.13</ecNumber>
    </recommendedName>
    <alternativeName>
        <fullName evidence="14">GARS</fullName>
    </alternativeName>
    <alternativeName>
        <fullName evidence="12 14">Glycinamide ribonucleotide synthetase</fullName>
    </alternativeName>
    <alternativeName>
        <fullName evidence="13 14">Phosphoribosylglycinamide synthetase</fullName>
    </alternativeName>
</protein>
<dbReference type="InterPro" id="IPR020562">
    <property type="entry name" value="PRibGlycinamide_synth_N"/>
</dbReference>
<dbReference type="Gene3D" id="3.40.50.20">
    <property type="match status" value="1"/>
</dbReference>
<evidence type="ECO:0000256" key="15">
    <source>
        <dbReference type="PROSITE-ProRule" id="PRU00409"/>
    </source>
</evidence>
<dbReference type="Pfam" id="PF02844">
    <property type="entry name" value="GARS_N"/>
    <property type="match status" value="1"/>
</dbReference>
<dbReference type="InterPro" id="IPR037123">
    <property type="entry name" value="PRibGlycinamide_synth_C_sf"/>
</dbReference>
<dbReference type="UniPathway" id="UPA00074">
    <property type="reaction ID" value="UER00125"/>
</dbReference>
<dbReference type="EC" id="6.3.4.13" evidence="4 14"/>
<keyword evidence="10" id="KW-0464">Manganese</keyword>
<name>A0A239A6F7_9BACT</name>
<comment type="cofactor">
    <cofactor evidence="2">
        <name>Mg(2+)</name>
        <dbReference type="ChEBI" id="CHEBI:18420"/>
    </cofactor>
</comment>
<dbReference type="SUPFAM" id="SSF52440">
    <property type="entry name" value="PreATP-grasp domain"/>
    <property type="match status" value="1"/>
</dbReference>
<dbReference type="Gene3D" id="3.30.470.20">
    <property type="entry name" value="ATP-grasp fold, B domain"/>
    <property type="match status" value="1"/>
</dbReference>
<evidence type="ECO:0000256" key="4">
    <source>
        <dbReference type="ARBA" id="ARBA00013255"/>
    </source>
</evidence>
<gene>
    <name evidence="14" type="primary">purD</name>
    <name evidence="17" type="ORF">SAMN04488503_1837</name>
</gene>
<comment type="similarity">
    <text evidence="11 14">Belongs to the GARS family.</text>
</comment>
<dbReference type="Gene3D" id="3.90.600.10">
    <property type="entry name" value="Phosphoribosylglycinamide synthetase, C-terminal domain"/>
    <property type="match status" value="1"/>
</dbReference>
<dbReference type="AlphaFoldDB" id="A0A239A6F7"/>
<dbReference type="PROSITE" id="PS00184">
    <property type="entry name" value="GARS"/>
    <property type="match status" value="1"/>
</dbReference>
<dbReference type="PANTHER" id="PTHR43472">
    <property type="entry name" value="PHOSPHORIBOSYLAMINE--GLYCINE LIGASE"/>
    <property type="match status" value="1"/>
</dbReference>
<keyword evidence="7 15" id="KW-0547">Nucleotide-binding</keyword>
<dbReference type="InterPro" id="IPR020560">
    <property type="entry name" value="PRibGlycinamide_synth_C-dom"/>
</dbReference>
<dbReference type="PROSITE" id="PS50975">
    <property type="entry name" value="ATP_GRASP"/>
    <property type="match status" value="1"/>
</dbReference>
<dbReference type="EMBL" id="FZOC01000003">
    <property type="protein sequence ID" value="SNR90678.1"/>
    <property type="molecule type" value="Genomic_DNA"/>
</dbReference>
<evidence type="ECO:0000256" key="11">
    <source>
        <dbReference type="ARBA" id="ARBA00038345"/>
    </source>
</evidence>
<dbReference type="InterPro" id="IPR013815">
    <property type="entry name" value="ATP_grasp_subdomain_1"/>
</dbReference>
<keyword evidence="18" id="KW-1185">Reference proteome</keyword>
<dbReference type="RefSeq" id="WP_089273948.1">
    <property type="nucleotide sequence ID" value="NZ_FZOC01000003.1"/>
</dbReference>
<evidence type="ECO:0000256" key="1">
    <source>
        <dbReference type="ARBA" id="ARBA00001936"/>
    </source>
</evidence>
<dbReference type="HAMAP" id="MF_00138">
    <property type="entry name" value="GARS"/>
    <property type="match status" value="1"/>
</dbReference>
<dbReference type="SMART" id="SM01210">
    <property type="entry name" value="GARS_C"/>
    <property type="match status" value="1"/>
</dbReference>
<accession>A0A239A6F7</accession>
<dbReference type="FunFam" id="3.40.50.20:FF:000006">
    <property type="entry name" value="Phosphoribosylamine--glycine ligase, chloroplastic"/>
    <property type="match status" value="1"/>
</dbReference>
<dbReference type="SMART" id="SM01209">
    <property type="entry name" value="GARS_A"/>
    <property type="match status" value="1"/>
</dbReference>
<evidence type="ECO:0000256" key="6">
    <source>
        <dbReference type="ARBA" id="ARBA00022723"/>
    </source>
</evidence>
<dbReference type="SUPFAM" id="SSF51246">
    <property type="entry name" value="Rudiment single hybrid motif"/>
    <property type="match status" value="1"/>
</dbReference>
<reference evidence="17 18" key="1">
    <citation type="submission" date="2017-06" db="EMBL/GenBank/DDBJ databases">
        <authorList>
            <person name="Kim H.J."/>
            <person name="Triplett B.A."/>
        </authorList>
    </citation>
    <scope>NUCLEOTIDE SEQUENCE [LARGE SCALE GENOMIC DNA]</scope>
    <source>
        <strain evidence="17 18">DSM 13116</strain>
    </source>
</reference>
<evidence type="ECO:0000256" key="3">
    <source>
        <dbReference type="ARBA" id="ARBA00005174"/>
    </source>
</evidence>
<dbReference type="Proteomes" id="UP000198324">
    <property type="component" value="Unassembled WGS sequence"/>
</dbReference>
<dbReference type="GO" id="GO:0004637">
    <property type="term" value="F:phosphoribosylamine-glycine ligase activity"/>
    <property type="evidence" value="ECO:0007669"/>
    <property type="project" value="UniProtKB-UniRule"/>
</dbReference>